<dbReference type="InterPro" id="IPR050113">
    <property type="entry name" value="Ub_conjugating_enzyme"/>
</dbReference>
<evidence type="ECO:0000256" key="1">
    <source>
        <dbReference type="ARBA" id="ARBA00022786"/>
    </source>
</evidence>
<accession>A0A9P7YU77</accession>
<protein>
    <submittedName>
        <fullName evidence="3">Ubiquitin-conjugating enzyme</fullName>
    </submittedName>
</protein>
<evidence type="ECO:0000313" key="4">
    <source>
        <dbReference type="Proteomes" id="UP000887226"/>
    </source>
</evidence>
<dbReference type="PANTHER" id="PTHR24067">
    <property type="entry name" value="UBIQUITIN-CONJUGATING ENZYME E2"/>
    <property type="match status" value="1"/>
</dbReference>
<dbReference type="EMBL" id="MU254599">
    <property type="protein sequence ID" value="KAG9240083.1"/>
    <property type="molecule type" value="Genomic_DNA"/>
</dbReference>
<reference evidence="3" key="1">
    <citation type="journal article" date="2021" name="IMA Fungus">
        <title>Genomic characterization of three marine fungi, including Emericellopsis atlantica sp. nov. with signatures of a generalist lifestyle and marine biomass degradation.</title>
        <authorList>
            <person name="Hagestad O.C."/>
            <person name="Hou L."/>
            <person name="Andersen J.H."/>
            <person name="Hansen E.H."/>
            <person name="Altermark B."/>
            <person name="Li C."/>
            <person name="Kuhnert E."/>
            <person name="Cox R.J."/>
            <person name="Crous P.W."/>
            <person name="Spatafora J.W."/>
            <person name="Lail K."/>
            <person name="Amirebrahimi M."/>
            <person name="Lipzen A."/>
            <person name="Pangilinan J."/>
            <person name="Andreopoulos W."/>
            <person name="Hayes R.D."/>
            <person name="Ng V."/>
            <person name="Grigoriev I.V."/>
            <person name="Jackson S.A."/>
            <person name="Sutton T.D.S."/>
            <person name="Dobson A.D.W."/>
            <person name="Rama T."/>
        </authorList>
    </citation>
    <scope>NUCLEOTIDE SEQUENCE</scope>
    <source>
        <strain evidence="3">TRa3180A</strain>
    </source>
</reference>
<organism evidence="3 4">
    <name type="scientific">Calycina marina</name>
    <dbReference type="NCBI Taxonomy" id="1763456"/>
    <lineage>
        <taxon>Eukaryota</taxon>
        <taxon>Fungi</taxon>
        <taxon>Dikarya</taxon>
        <taxon>Ascomycota</taxon>
        <taxon>Pezizomycotina</taxon>
        <taxon>Leotiomycetes</taxon>
        <taxon>Helotiales</taxon>
        <taxon>Pezizellaceae</taxon>
        <taxon>Calycina</taxon>
    </lineage>
</organism>
<dbReference type="SMART" id="SM00212">
    <property type="entry name" value="UBCc"/>
    <property type="match status" value="1"/>
</dbReference>
<keyword evidence="4" id="KW-1185">Reference proteome</keyword>
<dbReference type="InterPro" id="IPR000608">
    <property type="entry name" value="UBC"/>
</dbReference>
<dbReference type="Proteomes" id="UP000887226">
    <property type="component" value="Unassembled WGS sequence"/>
</dbReference>
<keyword evidence="1" id="KW-0833">Ubl conjugation pathway</keyword>
<dbReference type="AlphaFoldDB" id="A0A9P7YU77"/>
<dbReference type="PROSITE" id="PS50127">
    <property type="entry name" value="UBC_2"/>
    <property type="match status" value="1"/>
</dbReference>
<dbReference type="Gene3D" id="3.10.110.10">
    <property type="entry name" value="Ubiquitin Conjugating Enzyme"/>
    <property type="match status" value="1"/>
</dbReference>
<dbReference type="SUPFAM" id="SSF54495">
    <property type="entry name" value="UBC-like"/>
    <property type="match status" value="1"/>
</dbReference>
<dbReference type="InterPro" id="IPR016135">
    <property type="entry name" value="UBQ-conjugating_enzyme/RWD"/>
</dbReference>
<name>A0A9P7YU77_9HELO</name>
<evidence type="ECO:0000313" key="3">
    <source>
        <dbReference type="EMBL" id="KAG9240083.1"/>
    </source>
</evidence>
<comment type="caution">
    <text evidence="3">The sequence shown here is derived from an EMBL/GenBank/DDBJ whole genome shotgun (WGS) entry which is preliminary data.</text>
</comment>
<dbReference type="OrthoDB" id="19692at2759"/>
<evidence type="ECO:0000259" key="2">
    <source>
        <dbReference type="PROSITE" id="PS50127"/>
    </source>
</evidence>
<gene>
    <name evidence="3" type="ORF">BJ878DRAFT_321547</name>
</gene>
<proteinExistence type="predicted"/>
<dbReference type="Pfam" id="PF00179">
    <property type="entry name" value="UQ_con"/>
    <property type="match status" value="1"/>
</dbReference>
<feature type="domain" description="UBC core" evidence="2">
    <location>
        <begin position="5"/>
        <end position="176"/>
    </location>
</feature>
<sequence length="178" mass="19943">MAGSAAALLLTKQLKLIQQAKDLPGISCGLLSNNIFTWEVMFMISDDNKYYGGGNFTAHLAFPQNYPYYPPTLTFRTPIPFHPNIYPPWAPNPGELCISILHPPIDDPYGHENASERWSSVQTPESILVSVVSLMFSPSDESPANVEAAVLWREEQTTANKEFKRRCRRGVRESLGED</sequence>